<dbReference type="Proteomes" id="UP000535838">
    <property type="component" value="Unassembled WGS sequence"/>
</dbReference>
<name>A0A841T638_9BACL</name>
<gene>
    <name evidence="3" type="ORF">H7B67_25655</name>
</gene>
<evidence type="ECO:0000313" key="4">
    <source>
        <dbReference type="Proteomes" id="UP000535838"/>
    </source>
</evidence>
<dbReference type="InterPro" id="IPR012854">
    <property type="entry name" value="Cu_amine_oxidase-like_N"/>
</dbReference>
<organism evidence="3 4">
    <name type="scientific">Cohnella thailandensis</name>
    <dbReference type="NCBI Taxonomy" id="557557"/>
    <lineage>
        <taxon>Bacteria</taxon>
        <taxon>Bacillati</taxon>
        <taxon>Bacillota</taxon>
        <taxon>Bacilli</taxon>
        <taxon>Bacillales</taxon>
        <taxon>Paenibacillaceae</taxon>
        <taxon>Cohnella</taxon>
    </lineage>
</organism>
<comment type="caution">
    <text evidence="3">The sequence shown here is derived from an EMBL/GenBank/DDBJ whole genome shotgun (WGS) entry which is preliminary data.</text>
</comment>
<dbReference type="RefSeq" id="WP_185122739.1">
    <property type="nucleotide sequence ID" value="NZ_JACJVQ010000023.1"/>
</dbReference>
<sequence length="277" mass="29573">MKARNKLLTLGLASLLTVGSLSGVGSQPAQAEAKSYPVLLKINDYYVLYTAPKAPYVDKQSRIMIPLRSISELLGAKVSYDAKSKKAKIGMGGKTVEFSLGSKTVIVDGSATEMDTTPVLEKNTIFIPVSVLAKHLGIKSSVDPQTKIYSMTGDNLMQTNMIKYTLEDAETGSMIAPPGTIASNNAFAPISYTFDAVKESFTIKAKNITGADIPEGDADAAAYLITEAGAQFLNPKRERPAVKKDGTITVTIKNEAVGNDVNYLLAKGRLLDRSGSQ</sequence>
<feature type="chain" id="PRO_5032465391" evidence="1">
    <location>
        <begin position="32"/>
        <end position="277"/>
    </location>
</feature>
<proteinExistence type="predicted"/>
<dbReference type="InterPro" id="IPR036582">
    <property type="entry name" value="Mao_N_sf"/>
</dbReference>
<protein>
    <submittedName>
        <fullName evidence="3">Copper amine oxidase N-terminal domain-containing protein</fullName>
    </submittedName>
</protein>
<evidence type="ECO:0000259" key="2">
    <source>
        <dbReference type="Pfam" id="PF07833"/>
    </source>
</evidence>
<feature type="signal peptide" evidence="1">
    <location>
        <begin position="1"/>
        <end position="31"/>
    </location>
</feature>
<evidence type="ECO:0000256" key="1">
    <source>
        <dbReference type="SAM" id="SignalP"/>
    </source>
</evidence>
<feature type="domain" description="Copper amine oxidase-like N-terminal" evidence="2">
    <location>
        <begin position="50"/>
        <end position="148"/>
    </location>
</feature>
<evidence type="ECO:0000313" key="3">
    <source>
        <dbReference type="EMBL" id="MBB6637530.1"/>
    </source>
</evidence>
<reference evidence="3 4" key="1">
    <citation type="submission" date="2020-08" db="EMBL/GenBank/DDBJ databases">
        <title>Cohnella phylogeny.</title>
        <authorList>
            <person name="Dunlap C."/>
        </authorList>
    </citation>
    <scope>NUCLEOTIDE SEQUENCE [LARGE SCALE GENOMIC DNA]</scope>
    <source>
        <strain evidence="3 4">DSM 25241</strain>
    </source>
</reference>
<dbReference type="Gene3D" id="3.30.457.10">
    <property type="entry name" value="Copper amine oxidase-like, N-terminal domain"/>
    <property type="match status" value="1"/>
</dbReference>
<accession>A0A841T638</accession>
<dbReference type="SUPFAM" id="SSF55383">
    <property type="entry name" value="Copper amine oxidase, domain N"/>
    <property type="match status" value="1"/>
</dbReference>
<keyword evidence="1" id="KW-0732">Signal</keyword>
<dbReference type="EMBL" id="JACJVQ010000023">
    <property type="protein sequence ID" value="MBB6637530.1"/>
    <property type="molecule type" value="Genomic_DNA"/>
</dbReference>
<keyword evidence="4" id="KW-1185">Reference proteome</keyword>
<dbReference type="Pfam" id="PF07833">
    <property type="entry name" value="Cu_amine_oxidN1"/>
    <property type="match status" value="1"/>
</dbReference>
<dbReference type="AlphaFoldDB" id="A0A841T638"/>